<protein>
    <submittedName>
        <fullName evidence="2">Uncharacterized protein</fullName>
    </submittedName>
</protein>
<accession>A0A7J5D6C7</accession>
<feature type="region of interest" description="Disordered" evidence="1">
    <location>
        <begin position="1"/>
        <end position="125"/>
    </location>
</feature>
<proteinExistence type="predicted"/>
<feature type="non-terminal residue" evidence="2">
    <location>
        <position position="125"/>
    </location>
</feature>
<name>A0A7J5D6C7_9ACTN</name>
<dbReference type="Proteomes" id="UP000442990">
    <property type="component" value="Unassembled WGS sequence"/>
</dbReference>
<comment type="caution">
    <text evidence="2">The sequence shown here is derived from an EMBL/GenBank/DDBJ whole genome shotgun (WGS) entry which is preliminary data.</text>
</comment>
<dbReference type="AlphaFoldDB" id="A0A7J5D6C7"/>
<evidence type="ECO:0000313" key="2">
    <source>
        <dbReference type="EMBL" id="KAB1979933.1"/>
    </source>
</evidence>
<evidence type="ECO:0000256" key="1">
    <source>
        <dbReference type="SAM" id="MobiDB-lite"/>
    </source>
</evidence>
<keyword evidence="3" id="KW-1185">Reference proteome</keyword>
<dbReference type="EMBL" id="WBKG01000039">
    <property type="protein sequence ID" value="KAB1979933.1"/>
    <property type="molecule type" value="Genomic_DNA"/>
</dbReference>
<sequence length="125" mass="12949">MAASTAAALRAHARRPDGTPPRALTASGNANPVARPPRPPVRPVRASLPHAGWRSGGAPRPVGASCVIMGRAARRGGAPVRRPPGRERAGGTRPCSVRTRRTDKRTSWSVPAVGGRAPPRPCPPA</sequence>
<feature type="compositionally biased region" description="Low complexity" evidence="1">
    <location>
        <begin position="1"/>
        <end position="10"/>
    </location>
</feature>
<organism evidence="2 3">
    <name type="scientific">Streptomyces triticiradicis</name>
    <dbReference type="NCBI Taxonomy" id="2651189"/>
    <lineage>
        <taxon>Bacteria</taxon>
        <taxon>Bacillati</taxon>
        <taxon>Actinomycetota</taxon>
        <taxon>Actinomycetes</taxon>
        <taxon>Kitasatosporales</taxon>
        <taxon>Streptomycetaceae</taxon>
        <taxon>Streptomyces</taxon>
    </lineage>
</organism>
<gene>
    <name evidence="2" type="ORF">F8144_34580</name>
</gene>
<reference evidence="2 3" key="1">
    <citation type="submission" date="2019-09" db="EMBL/GenBank/DDBJ databases">
        <title>Isolation and identification of active actinomycetes.</title>
        <authorList>
            <person name="Yu Z."/>
            <person name="Han C."/>
            <person name="Yu B."/>
        </authorList>
    </citation>
    <scope>NUCLEOTIDE SEQUENCE [LARGE SCALE GENOMIC DNA]</scope>
    <source>
        <strain evidence="2 3">NEAU-H2</strain>
    </source>
</reference>
<evidence type="ECO:0000313" key="3">
    <source>
        <dbReference type="Proteomes" id="UP000442990"/>
    </source>
</evidence>